<keyword evidence="4" id="KW-1185">Reference proteome</keyword>
<dbReference type="STRING" id="377629.TERTU_4249"/>
<feature type="transmembrane region" description="Helical" evidence="2">
    <location>
        <begin position="25"/>
        <end position="45"/>
    </location>
</feature>
<dbReference type="HOGENOM" id="CLU_637651_0_0_6"/>
<organism evidence="3 4">
    <name type="scientific">Teredinibacter turnerae (strain ATCC 39867 / T7901)</name>
    <dbReference type="NCBI Taxonomy" id="377629"/>
    <lineage>
        <taxon>Bacteria</taxon>
        <taxon>Pseudomonadati</taxon>
        <taxon>Pseudomonadota</taxon>
        <taxon>Gammaproteobacteria</taxon>
        <taxon>Cellvibrionales</taxon>
        <taxon>Cellvibrionaceae</taxon>
        <taxon>Teredinibacter</taxon>
    </lineage>
</organism>
<evidence type="ECO:0000313" key="4">
    <source>
        <dbReference type="Proteomes" id="UP000009080"/>
    </source>
</evidence>
<keyword evidence="2" id="KW-0472">Membrane</keyword>
<feature type="region of interest" description="Disordered" evidence="1">
    <location>
        <begin position="391"/>
        <end position="430"/>
    </location>
</feature>
<feature type="transmembrane region" description="Helical" evidence="2">
    <location>
        <begin position="57"/>
        <end position="78"/>
    </location>
</feature>
<sequence>MDTNNNKTADTKKLDPNKKYSDMRCWLVGLVIVGALCAFSMIYMDNMATTDPSARELYQLLKVVLLSTLLFAGVFAVSFTSPPTTFAMRILFITAYAFSLTSIFFPLALIMWVGKGEVQQKMIYSPVGIVHACALDISGSGKSIPEEIRCPQQSAPQDTTGNQWVVQLGGTVQPVGDSQIQLLPAMITAADGRAIVLNPANIEPENRKICTQPATDDADMRDCYIYDPHIVKRRGGEYRIATRNLIQDEQGSYWLRVSHEDYGDAKFIVYGGIVVPLYVLIIAQLGGIIGLIRRVPELQREYWEGRQQMIKTINDPTVIDECQIGFSIAYRIRGCIIFQIMQVISAPLIALVAFHLFSPSSTLSSVALAFVCGFASEAILVKIRDMNDSLMKSVSGKPQAPDTESGEPKPKEQTPVETTPVEAKPIDTKK</sequence>
<keyword evidence="2" id="KW-1133">Transmembrane helix</keyword>
<dbReference type="AlphaFoldDB" id="C5BI73"/>
<reference evidence="3 4" key="1">
    <citation type="journal article" date="2009" name="PLoS ONE">
        <title>The complete genome of Teredinibacter turnerae T7901: an intracellular endosymbiont of marine wood-boring bivalves (shipworms).</title>
        <authorList>
            <person name="Yang J.C."/>
            <person name="Madupu R."/>
            <person name="Durkin A.S."/>
            <person name="Ekborg N.A."/>
            <person name="Pedamallu C.S."/>
            <person name="Hostetler J.B."/>
            <person name="Radune D."/>
            <person name="Toms B.S."/>
            <person name="Henrissat B."/>
            <person name="Coutinho P.M."/>
            <person name="Schwarz S."/>
            <person name="Field L."/>
            <person name="Trindade-Silva A.E."/>
            <person name="Soares C.A.G."/>
            <person name="Elshahawi S."/>
            <person name="Hanora A."/>
            <person name="Schmidt E.W."/>
            <person name="Haygood M.G."/>
            <person name="Posfai J."/>
            <person name="Benner J."/>
            <person name="Madinger C."/>
            <person name="Nove J."/>
            <person name="Anton B."/>
            <person name="Chaudhary K."/>
            <person name="Foster J."/>
            <person name="Holman A."/>
            <person name="Kumar S."/>
            <person name="Lessard P.A."/>
            <person name="Luyten Y.A."/>
            <person name="Slatko B."/>
            <person name="Wood N."/>
            <person name="Wu B."/>
            <person name="Teplitski M."/>
            <person name="Mougous J.D."/>
            <person name="Ward N."/>
            <person name="Eisen J.A."/>
            <person name="Badger J.H."/>
            <person name="Distel D.L."/>
        </authorList>
    </citation>
    <scope>NUCLEOTIDE SEQUENCE [LARGE SCALE GENOMIC DNA]</scope>
    <source>
        <strain evidence="4">ATCC 39867 / T7901</strain>
    </source>
</reference>
<evidence type="ECO:0000313" key="3">
    <source>
        <dbReference type="EMBL" id="ACR14164.1"/>
    </source>
</evidence>
<keyword evidence="2" id="KW-0812">Transmembrane</keyword>
<proteinExistence type="predicted"/>
<accession>C5BI73</accession>
<evidence type="ECO:0000256" key="2">
    <source>
        <dbReference type="SAM" id="Phobius"/>
    </source>
</evidence>
<gene>
    <name evidence="3" type="ordered locus">TERTU_4249</name>
</gene>
<dbReference type="OrthoDB" id="7066287at2"/>
<feature type="transmembrane region" description="Helical" evidence="2">
    <location>
        <begin position="90"/>
        <end position="113"/>
    </location>
</feature>
<dbReference type="eggNOG" id="ENOG50349XK">
    <property type="taxonomic scope" value="Bacteria"/>
</dbReference>
<protein>
    <submittedName>
        <fullName evidence="3">Membrane protein</fullName>
    </submittedName>
</protein>
<dbReference type="RefSeq" id="WP_015820280.1">
    <property type="nucleotide sequence ID" value="NC_012997.1"/>
</dbReference>
<feature type="transmembrane region" description="Helical" evidence="2">
    <location>
        <begin position="336"/>
        <end position="357"/>
    </location>
</feature>
<dbReference type="EMBL" id="CP001614">
    <property type="protein sequence ID" value="ACR14164.1"/>
    <property type="molecule type" value="Genomic_DNA"/>
</dbReference>
<feature type="transmembrane region" description="Helical" evidence="2">
    <location>
        <begin position="267"/>
        <end position="292"/>
    </location>
</feature>
<evidence type="ECO:0000256" key="1">
    <source>
        <dbReference type="SAM" id="MobiDB-lite"/>
    </source>
</evidence>
<dbReference type="Proteomes" id="UP000009080">
    <property type="component" value="Chromosome"/>
</dbReference>
<feature type="transmembrane region" description="Helical" evidence="2">
    <location>
        <begin position="363"/>
        <end position="383"/>
    </location>
</feature>
<dbReference type="KEGG" id="ttu:TERTU_4249"/>
<name>C5BI73_TERTT</name>